<reference evidence="4" key="1">
    <citation type="submission" date="2022-11" db="EMBL/GenBank/DDBJ databases">
        <authorList>
            <person name="Coimbra C."/>
        </authorList>
    </citation>
    <scope>NUCLEOTIDE SEQUENCE</scope>
    <source>
        <strain evidence="4">Jales19</strain>
    </source>
</reference>
<keyword evidence="5" id="KW-1185">Reference proteome</keyword>
<evidence type="ECO:0000313" key="4">
    <source>
        <dbReference type="EMBL" id="MCZ8548332.1"/>
    </source>
</evidence>
<evidence type="ECO:0000259" key="3">
    <source>
        <dbReference type="PROSITE" id="PS51371"/>
    </source>
</evidence>
<name>A0ABT4R3C5_9HYPH</name>
<keyword evidence="1 2" id="KW-0129">CBS domain</keyword>
<feature type="domain" description="CBS" evidence="3">
    <location>
        <begin position="9"/>
        <end position="69"/>
    </location>
</feature>
<dbReference type="RefSeq" id="WP_269908586.1">
    <property type="nucleotide sequence ID" value="NZ_JAPFQA010000025.1"/>
</dbReference>
<dbReference type="PANTHER" id="PTHR43080:SF2">
    <property type="entry name" value="CBS DOMAIN-CONTAINING PROTEIN"/>
    <property type="match status" value="1"/>
</dbReference>
<dbReference type="PROSITE" id="PS51371">
    <property type="entry name" value="CBS"/>
    <property type="match status" value="2"/>
</dbReference>
<dbReference type="Pfam" id="PF00571">
    <property type="entry name" value="CBS"/>
    <property type="match status" value="2"/>
</dbReference>
<accession>A0ABT4R3C5</accession>
<dbReference type="Gene3D" id="3.10.580.10">
    <property type="entry name" value="CBS-domain"/>
    <property type="match status" value="1"/>
</dbReference>
<protein>
    <submittedName>
        <fullName evidence="4">CBS domain-containing protein</fullName>
    </submittedName>
</protein>
<dbReference type="Proteomes" id="UP001152178">
    <property type="component" value="Unassembled WGS sequence"/>
</dbReference>
<feature type="domain" description="CBS" evidence="3">
    <location>
        <begin position="75"/>
        <end position="132"/>
    </location>
</feature>
<dbReference type="InterPro" id="IPR000644">
    <property type="entry name" value="CBS_dom"/>
</dbReference>
<dbReference type="PANTHER" id="PTHR43080">
    <property type="entry name" value="CBS DOMAIN-CONTAINING PROTEIN CBSX3, MITOCHONDRIAL"/>
    <property type="match status" value="1"/>
</dbReference>
<comment type="caution">
    <text evidence="4">The sequence shown here is derived from an EMBL/GenBank/DDBJ whole genome shotgun (WGS) entry which is preliminary data.</text>
</comment>
<evidence type="ECO:0000256" key="2">
    <source>
        <dbReference type="PROSITE-ProRule" id="PRU00703"/>
    </source>
</evidence>
<dbReference type="SUPFAM" id="SSF54631">
    <property type="entry name" value="CBS-domain pair"/>
    <property type="match status" value="1"/>
</dbReference>
<evidence type="ECO:0000313" key="5">
    <source>
        <dbReference type="Proteomes" id="UP001152178"/>
    </source>
</evidence>
<evidence type="ECO:0000256" key="1">
    <source>
        <dbReference type="ARBA" id="ARBA00023122"/>
    </source>
</evidence>
<proteinExistence type="predicted"/>
<dbReference type="InterPro" id="IPR051257">
    <property type="entry name" value="Diverse_CBS-Domain"/>
</dbReference>
<gene>
    <name evidence="4" type="ORF">OOJ09_29535</name>
</gene>
<dbReference type="SMART" id="SM00116">
    <property type="entry name" value="CBS"/>
    <property type="match status" value="2"/>
</dbReference>
<dbReference type="InterPro" id="IPR046342">
    <property type="entry name" value="CBS_dom_sf"/>
</dbReference>
<sequence length="146" mass="16249">MLVDRVLAVTRKRLVTVEYDAPMLEAAQLLAGSQDLVVVCGPDGLLKGVITKTDIVRQIGHCRGSTCQTAISSVMTRDVAICRPTDWLHDVWSIMKEHRLKNIPVTDAASRPIGVLNARDALEALMLEVEQEEMLLRDYVMCVGYR</sequence>
<dbReference type="EMBL" id="JAPFQA010000025">
    <property type="protein sequence ID" value="MCZ8548332.1"/>
    <property type="molecule type" value="Genomic_DNA"/>
</dbReference>
<organism evidence="4 5">
    <name type="scientific">Mesorhizobium qingshengii</name>
    <dbReference type="NCBI Taxonomy" id="1165689"/>
    <lineage>
        <taxon>Bacteria</taxon>
        <taxon>Pseudomonadati</taxon>
        <taxon>Pseudomonadota</taxon>
        <taxon>Alphaproteobacteria</taxon>
        <taxon>Hyphomicrobiales</taxon>
        <taxon>Phyllobacteriaceae</taxon>
        <taxon>Mesorhizobium</taxon>
    </lineage>
</organism>